<evidence type="ECO:0000313" key="3">
    <source>
        <dbReference type="Proteomes" id="UP001172728"/>
    </source>
</evidence>
<dbReference type="EMBL" id="JAUHPW010000001">
    <property type="protein sequence ID" value="MDN4474642.1"/>
    <property type="molecule type" value="Genomic_DNA"/>
</dbReference>
<evidence type="ECO:0000256" key="1">
    <source>
        <dbReference type="SAM" id="Phobius"/>
    </source>
</evidence>
<comment type="caution">
    <text evidence="2">The sequence shown here is derived from an EMBL/GenBank/DDBJ whole genome shotgun (WGS) entry which is preliminary data.</text>
</comment>
<gene>
    <name evidence="2" type="ORF">QQX09_02110</name>
</gene>
<reference evidence="2" key="1">
    <citation type="submission" date="2023-06" db="EMBL/GenBank/DDBJ databases">
        <title>Sysu t00192.</title>
        <authorList>
            <person name="Gao L."/>
            <person name="Fang B.-Z."/>
            <person name="Li W.-J."/>
        </authorList>
    </citation>
    <scope>NUCLEOTIDE SEQUENCE</scope>
    <source>
        <strain evidence="2">SYSU T00192</strain>
    </source>
</reference>
<keyword evidence="3" id="KW-1185">Reference proteome</keyword>
<dbReference type="Proteomes" id="UP001172728">
    <property type="component" value="Unassembled WGS sequence"/>
</dbReference>
<keyword evidence="1" id="KW-1133">Transmembrane helix</keyword>
<protein>
    <submittedName>
        <fullName evidence="2">Uncharacterized protein</fullName>
    </submittedName>
</protein>
<dbReference type="RefSeq" id="WP_301131040.1">
    <property type="nucleotide sequence ID" value="NZ_JAUHPW010000001.1"/>
</dbReference>
<keyword evidence="1" id="KW-0812">Transmembrane</keyword>
<proteinExistence type="predicted"/>
<name>A0ABT8G6F0_9MICO</name>
<feature type="transmembrane region" description="Helical" evidence="1">
    <location>
        <begin position="21"/>
        <end position="39"/>
    </location>
</feature>
<keyword evidence="1" id="KW-0472">Membrane</keyword>
<accession>A0ABT8G6F0</accession>
<sequence>MKLDDANDHAARSFMERPPGGVGWIGLALLGTPLLLLTGDLPGDQPYLVRPTPGLGFDWVAGALAVAGIYLLLVALSGRWWVSERWIRPADTADAATDTVPVNTRLVAAEVVAASKSVSDDSTQPEARATTEAVESMARFQVRLLAAPLYDVFKDSVQRLRQSDVDSNRKTALFWDTVPLRARVDGPEQWKIRCKDLVPSRALDAAQEEWRRQRPEDFYDSLVFVAKAGENPESDWIFNLNGPDHKPVQIRVTE</sequence>
<evidence type="ECO:0000313" key="2">
    <source>
        <dbReference type="EMBL" id="MDN4474642.1"/>
    </source>
</evidence>
<organism evidence="2 3">
    <name type="scientific">Demequina litoralis</name>
    <dbReference type="NCBI Taxonomy" id="3051660"/>
    <lineage>
        <taxon>Bacteria</taxon>
        <taxon>Bacillati</taxon>
        <taxon>Actinomycetota</taxon>
        <taxon>Actinomycetes</taxon>
        <taxon>Micrococcales</taxon>
        <taxon>Demequinaceae</taxon>
        <taxon>Demequina</taxon>
    </lineage>
</organism>
<feature type="transmembrane region" description="Helical" evidence="1">
    <location>
        <begin position="59"/>
        <end position="82"/>
    </location>
</feature>